<feature type="domain" description="Gram-positive cocci surface proteins LPxTG" evidence="7">
    <location>
        <begin position="226"/>
        <end position="261"/>
    </location>
</feature>
<name>A0ABU0EBK5_9CELL</name>
<evidence type="ECO:0000313" key="8">
    <source>
        <dbReference type="EMBL" id="MDQ0372646.1"/>
    </source>
</evidence>
<keyword evidence="1" id="KW-0134">Cell wall</keyword>
<gene>
    <name evidence="8" type="ORF">J2X26_000943</name>
</gene>
<organism evidence="8 9">
    <name type="scientific">Cellulomonas humilata</name>
    <dbReference type="NCBI Taxonomy" id="144055"/>
    <lineage>
        <taxon>Bacteria</taxon>
        <taxon>Bacillati</taxon>
        <taxon>Actinomycetota</taxon>
        <taxon>Actinomycetes</taxon>
        <taxon>Micrococcales</taxon>
        <taxon>Cellulomonadaceae</taxon>
        <taxon>Cellulomonas</taxon>
    </lineage>
</organism>
<accession>A0ABU0EBK5</accession>
<comment type="caution">
    <text evidence="8">The sequence shown here is derived from an EMBL/GenBank/DDBJ whole genome shotgun (WGS) entry which is preliminary data.</text>
</comment>
<evidence type="ECO:0000256" key="3">
    <source>
        <dbReference type="ARBA" id="ARBA00022729"/>
    </source>
</evidence>
<keyword evidence="5" id="KW-0812">Transmembrane</keyword>
<keyword evidence="4" id="KW-0572">Peptidoglycan-anchor</keyword>
<evidence type="ECO:0000256" key="6">
    <source>
        <dbReference type="SAM" id="SignalP"/>
    </source>
</evidence>
<dbReference type="PROSITE" id="PS50847">
    <property type="entry name" value="GRAM_POS_ANCHORING"/>
    <property type="match status" value="1"/>
</dbReference>
<proteinExistence type="predicted"/>
<evidence type="ECO:0000313" key="9">
    <source>
        <dbReference type="Proteomes" id="UP001239626"/>
    </source>
</evidence>
<keyword evidence="5" id="KW-1133">Transmembrane helix</keyword>
<dbReference type="RefSeq" id="WP_307490243.1">
    <property type="nucleotide sequence ID" value="NZ_JAUSVB010000001.1"/>
</dbReference>
<feature type="transmembrane region" description="Helical" evidence="5">
    <location>
        <begin position="235"/>
        <end position="255"/>
    </location>
</feature>
<evidence type="ECO:0000256" key="2">
    <source>
        <dbReference type="ARBA" id="ARBA00022525"/>
    </source>
</evidence>
<feature type="chain" id="PRO_5045762873" description="Gram-positive cocci surface proteins LPxTG domain-containing protein" evidence="6">
    <location>
        <begin position="27"/>
        <end position="261"/>
    </location>
</feature>
<sequence>MRKLLSSLGLAVVLSMVGLGAGAVSAAAADPVADLRAFVEAGFHGTTDAEYRAWAEVLATSTDGPTTRQAATDALAGTDVELHAFVDGGFQAAWNADERLRLARVLAAATGPAVTAGVQAALASSDPSVWSAFLSTGLAVAQYADDRLMAATMLTGGANNSGPALDAAAQAALAGTPADLREFVLNGQFTARALDVQAAAPVAPAVPPAAAPQPAAAAATTPAATLAVTGASDKAPAAALAATAILTGAGLVLLARRRRQA</sequence>
<dbReference type="Pfam" id="PF03752">
    <property type="entry name" value="ALF"/>
    <property type="match status" value="3"/>
</dbReference>
<evidence type="ECO:0000259" key="7">
    <source>
        <dbReference type="PROSITE" id="PS50847"/>
    </source>
</evidence>
<evidence type="ECO:0000256" key="1">
    <source>
        <dbReference type="ARBA" id="ARBA00022512"/>
    </source>
</evidence>
<feature type="signal peptide" evidence="6">
    <location>
        <begin position="1"/>
        <end position="26"/>
    </location>
</feature>
<keyword evidence="5" id="KW-0472">Membrane</keyword>
<keyword evidence="9" id="KW-1185">Reference proteome</keyword>
<dbReference type="InterPro" id="IPR005506">
    <property type="entry name" value="DUF312_ALF"/>
</dbReference>
<reference evidence="8 9" key="1">
    <citation type="submission" date="2023-07" db="EMBL/GenBank/DDBJ databases">
        <title>Sorghum-associated microbial communities from plants grown in Nebraska, USA.</title>
        <authorList>
            <person name="Schachtman D."/>
        </authorList>
    </citation>
    <scope>NUCLEOTIDE SEQUENCE [LARGE SCALE GENOMIC DNA]</scope>
    <source>
        <strain evidence="8 9">BE332</strain>
    </source>
</reference>
<keyword evidence="3 6" id="KW-0732">Signal</keyword>
<evidence type="ECO:0000256" key="5">
    <source>
        <dbReference type="SAM" id="Phobius"/>
    </source>
</evidence>
<dbReference type="InterPro" id="IPR019931">
    <property type="entry name" value="LPXTG_anchor"/>
</dbReference>
<dbReference type="EMBL" id="JAUSVB010000001">
    <property type="protein sequence ID" value="MDQ0372646.1"/>
    <property type="molecule type" value="Genomic_DNA"/>
</dbReference>
<dbReference type="Proteomes" id="UP001239626">
    <property type="component" value="Unassembled WGS sequence"/>
</dbReference>
<keyword evidence="2" id="KW-0964">Secreted</keyword>
<evidence type="ECO:0000256" key="4">
    <source>
        <dbReference type="ARBA" id="ARBA00023088"/>
    </source>
</evidence>
<protein>
    <recommendedName>
        <fullName evidence="7">Gram-positive cocci surface proteins LPxTG domain-containing protein</fullName>
    </recommendedName>
</protein>